<evidence type="ECO:0000256" key="3">
    <source>
        <dbReference type="ARBA" id="ARBA00022759"/>
    </source>
</evidence>
<proteinExistence type="inferred from homology"/>
<evidence type="ECO:0000256" key="5">
    <source>
        <dbReference type="ARBA" id="ARBA00022884"/>
    </source>
</evidence>
<dbReference type="AlphaFoldDB" id="A0A2H0N1S1"/>
<evidence type="ECO:0000313" key="8">
    <source>
        <dbReference type="EMBL" id="PIR02821.1"/>
    </source>
</evidence>
<evidence type="ECO:0000256" key="4">
    <source>
        <dbReference type="ARBA" id="ARBA00022801"/>
    </source>
</evidence>
<dbReference type="InterPro" id="IPR014721">
    <property type="entry name" value="Ribsml_uS5_D2-typ_fold_subgr"/>
</dbReference>
<comment type="subunit">
    <text evidence="6">Consists of a catalytic RNA component (M1 or rnpB) and a protein subunit.</text>
</comment>
<dbReference type="PANTHER" id="PTHR33992">
    <property type="entry name" value="RIBONUCLEASE P PROTEIN COMPONENT"/>
    <property type="match status" value="1"/>
</dbReference>
<evidence type="ECO:0000256" key="6">
    <source>
        <dbReference type="HAMAP-Rule" id="MF_00227"/>
    </source>
</evidence>
<gene>
    <name evidence="6 8" type="primary">rnpA</name>
    <name evidence="8" type="ORF">COV62_00310</name>
</gene>
<dbReference type="PANTHER" id="PTHR33992:SF1">
    <property type="entry name" value="RIBONUCLEASE P PROTEIN COMPONENT"/>
    <property type="match status" value="1"/>
</dbReference>
<evidence type="ECO:0000313" key="9">
    <source>
        <dbReference type="Proteomes" id="UP000231139"/>
    </source>
</evidence>
<evidence type="ECO:0000256" key="2">
    <source>
        <dbReference type="ARBA" id="ARBA00022722"/>
    </source>
</evidence>
<dbReference type="Gene3D" id="3.30.230.10">
    <property type="match status" value="1"/>
</dbReference>
<keyword evidence="5 6" id="KW-0694">RNA-binding</keyword>
<dbReference type="HAMAP" id="MF_00227">
    <property type="entry name" value="RNase_P"/>
    <property type="match status" value="1"/>
</dbReference>
<dbReference type="GO" id="GO:0001682">
    <property type="term" value="P:tRNA 5'-leader removal"/>
    <property type="evidence" value="ECO:0007669"/>
    <property type="project" value="UniProtKB-UniRule"/>
</dbReference>
<keyword evidence="4 6" id="KW-0378">Hydrolase</keyword>
<dbReference type="EC" id="3.1.26.5" evidence="6 7"/>
<dbReference type="GO" id="GO:0030677">
    <property type="term" value="C:ribonuclease P complex"/>
    <property type="evidence" value="ECO:0007669"/>
    <property type="project" value="TreeGrafter"/>
</dbReference>
<evidence type="ECO:0000256" key="7">
    <source>
        <dbReference type="NCBIfam" id="TIGR00188"/>
    </source>
</evidence>
<keyword evidence="1 6" id="KW-0819">tRNA processing</keyword>
<dbReference type="Pfam" id="PF00825">
    <property type="entry name" value="Ribonuclease_P"/>
    <property type="match status" value="1"/>
</dbReference>
<keyword evidence="3 6" id="KW-0255">Endonuclease</keyword>
<dbReference type="Proteomes" id="UP000231139">
    <property type="component" value="Unassembled WGS sequence"/>
</dbReference>
<comment type="function">
    <text evidence="6">RNaseP catalyzes the removal of the 5'-leader sequence from pre-tRNA to produce the mature 5'-terminus. It can also cleave other RNA substrates such as 4.5S RNA. The protein component plays an auxiliary but essential role in vivo by binding to the 5'-leader sequence and broadening the substrate specificity of the ribozyme.</text>
</comment>
<dbReference type="NCBIfam" id="TIGR00188">
    <property type="entry name" value="rnpA"/>
    <property type="match status" value="1"/>
</dbReference>
<dbReference type="GO" id="GO:0042781">
    <property type="term" value="F:3'-tRNA processing endoribonuclease activity"/>
    <property type="evidence" value="ECO:0007669"/>
    <property type="project" value="TreeGrafter"/>
</dbReference>
<evidence type="ECO:0000256" key="1">
    <source>
        <dbReference type="ARBA" id="ARBA00022694"/>
    </source>
</evidence>
<organism evidence="8 9">
    <name type="scientific">Candidatus Nealsonbacteria bacterium CG11_big_fil_rev_8_21_14_0_20_35_11</name>
    <dbReference type="NCBI Taxonomy" id="1974713"/>
    <lineage>
        <taxon>Bacteria</taxon>
        <taxon>Candidatus Nealsoniibacteriota</taxon>
    </lineage>
</organism>
<keyword evidence="2 6" id="KW-0540">Nuclease</keyword>
<dbReference type="GO" id="GO:0004526">
    <property type="term" value="F:ribonuclease P activity"/>
    <property type="evidence" value="ECO:0007669"/>
    <property type="project" value="UniProtKB-UniRule"/>
</dbReference>
<comment type="caution">
    <text evidence="8">The sequence shown here is derived from an EMBL/GenBank/DDBJ whole genome shotgun (WGS) entry which is preliminary data.</text>
</comment>
<dbReference type="InterPro" id="IPR020568">
    <property type="entry name" value="Ribosomal_Su5_D2-typ_SF"/>
</dbReference>
<protein>
    <recommendedName>
        <fullName evidence="6 7">Ribonuclease P protein component</fullName>
        <shortName evidence="6">RNase P protein</shortName>
        <shortName evidence="6">RNaseP protein</shortName>
        <ecNumber evidence="6 7">3.1.26.5</ecNumber>
    </recommendedName>
    <alternativeName>
        <fullName evidence="6">Protein C5</fullName>
    </alternativeName>
</protein>
<comment type="catalytic activity">
    <reaction evidence="6">
        <text>Endonucleolytic cleavage of RNA, removing 5'-extranucleotides from tRNA precursor.</text>
        <dbReference type="EC" id="3.1.26.5"/>
    </reaction>
</comment>
<comment type="similarity">
    <text evidence="6">Belongs to the RnpA family.</text>
</comment>
<dbReference type="SUPFAM" id="SSF54211">
    <property type="entry name" value="Ribosomal protein S5 domain 2-like"/>
    <property type="match status" value="1"/>
</dbReference>
<dbReference type="InterPro" id="IPR000100">
    <property type="entry name" value="RNase_P"/>
</dbReference>
<accession>A0A2H0N1S1</accession>
<sequence length="138" mass="16108">MEIKIKKILSSVLIHNSRFSGSRLLLPKKLRLTKKKEFEKIFRKSEQLTEKIFVLKVRKNEFDYSRFGFIVSLKISKKATARNRVRRQVQESIRANIDGIKKGFDIIISAKPAIRDKSYKEINSIIKSALKRMGLTKI</sequence>
<dbReference type="GO" id="GO:0000049">
    <property type="term" value="F:tRNA binding"/>
    <property type="evidence" value="ECO:0007669"/>
    <property type="project" value="UniProtKB-UniRule"/>
</dbReference>
<reference evidence="8 9" key="1">
    <citation type="submission" date="2017-09" db="EMBL/GenBank/DDBJ databases">
        <title>Depth-based differentiation of microbial function through sediment-hosted aquifers and enrichment of novel symbionts in the deep terrestrial subsurface.</title>
        <authorList>
            <person name="Probst A.J."/>
            <person name="Ladd B."/>
            <person name="Jarett J.K."/>
            <person name="Geller-Mcgrath D.E."/>
            <person name="Sieber C.M."/>
            <person name="Emerson J.B."/>
            <person name="Anantharaman K."/>
            <person name="Thomas B.C."/>
            <person name="Malmstrom R."/>
            <person name="Stieglmeier M."/>
            <person name="Klingl A."/>
            <person name="Woyke T."/>
            <person name="Ryan C.M."/>
            <person name="Banfield J.F."/>
        </authorList>
    </citation>
    <scope>NUCLEOTIDE SEQUENCE [LARGE SCALE GENOMIC DNA]</scope>
    <source>
        <strain evidence="8">CG11_big_fil_rev_8_21_14_0_20_35_11</strain>
    </source>
</reference>
<name>A0A2H0N1S1_9BACT</name>
<dbReference type="EMBL" id="PCWK01000006">
    <property type="protein sequence ID" value="PIR02821.1"/>
    <property type="molecule type" value="Genomic_DNA"/>
</dbReference>